<keyword evidence="1" id="KW-0808">Transferase</keyword>
<dbReference type="InterPro" id="IPR005083">
    <property type="entry name" value="YopJ-like"/>
</dbReference>
<dbReference type="STRING" id="65700.SY86_12560"/>
<comment type="catalytic activity">
    <reaction evidence="5">
        <text>L-seryl-[protein] + acetyl-CoA = O-acetyl-L-seryl-[protein] + CoA</text>
        <dbReference type="Rhea" id="RHEA:59392"/>
        <dbReference type="Rhea" id="RHEA-COMP:9863"/>
        <dbReference type="Rhea" id="RHEA-COMP:15352"/>
        <dbReference type="ChEBI" id="CHEBI:29999"/>
        <dbReference type="ChEBI" id="CHEBI:57287"/>
        <dbReference type="ChEBI" id="CHEBI:57288"/>
        <dbReference type="ChEBI" id="CHEBI:141128"/>
    </reaction>
    <physiologicalReaction direction="left-to-right" evidence="5">
        <dbReference type="Rhea" id="RHEA:59393"/>
    </physiologicalReaction>
</comment>
<feature type="compositionally biased region" description="Low complexity" evidence="6">
    <location>
        <begin position="76"/>
        <end position="91"/>
    </location>
</feature>
<comment type="catalytic activity">
    <reaction evidence="4">
        <text>L-threonyl-[protein] + acetyl-CoA = O-acetyl-L-threonyl-[protein] + CoA</text>
        <dbReference type="Rhea" id="RHEA:65340"/>
        <dbReference type="Rhea" id="RHEA-COMP:11060"/>
        <dbReference type="Rhea" id="RHEA-COMP:16780"/>
        <dbReference type="ChEBI" id="CHEBI:30013"/>
        <dbReference type="ChEBI" id="CHEBI:57287"/>
        <dbReference type="ChEBI" id="CHEBI:57288"/>
        <dbReference type="ChEBI" id="CHEBI:141025"/>
    </reaction>
    <physiologicalReaction direction="left-to-right" evidence="4">
        <dbReference type="Rhea" id="RHEA:65341"/>
    </physiologicalReaction>
</comment>
<proteinExistence type="inferred from homology"/>
<comment type="caution">
    <text evidence="7">The sequence shown here is derived from an EMBL/GenBank/DDBJ whole genome shotgun (WGS) entry which is preliminary data.</text>
</comment>
<sequence>MNVFGVIIGRKSSSQQEEQTPSSSPLASPQSSPLPAGRAGRLQRQNATLSNNTRYNARSTPGTPDRARATSRHSGEGSSSSAYSTGPASSSRAVLVRQGGNREHSQLAQFHEMMQVSPKISRNDPLPETPESIPRRLQEKMDTVNLPELEKLDGGLYEYAKMAIERVNEKKGADKQLSELDKKMLPLFAEAENARHPDLNLHVFRGPEACYKAIKEQNKKAWDSRQPMNMRVVFSPSRGIPDHHVALDVQLRPGHHPSVVCFESALWGMMNEIRQDIEHGLKESKVKLIGNFVQASDWDCAMFALSNALKLYKHHDEYTSRLHAGEEEENVRIPSEFIKHAQSKGHAERQGRRNDIVTKDKGGLHAETLLHRNLAYRAQRFDKAYSTSIEGFRFQEIQRAGDYLAAQRGRK</sequence>
<evidence type="ECO:0000256" key="2">
    <source>
        <dbReference type="ARBA" id="ARBA00023315"/>
    </source>
</evidence>
<keyword evidence="2" id="KW-0012">Acyltransferase</keyword>
<evidence type="ECO:0000256" key="6">
    <source>
        <dbReference type="SAM" id="MobiDB-lite"/>
    </source>
</evidence>
<gene>
    <name evidence="7" type="ORF">SY86_12560</name>
</gene>
<dbReference type="PATRIC" id="fig|65700.7.peg.3167"/>
<comment type="similarity">
    <text evidence="3">Belongs to the acetyltransferase YopJ family.</text>
</comment>
<dbReference type="Proteomes" id="UP000033924">
    <property type="component" value="Unassembled WGS sequence"/>
</dbReference>
<dbReference type="Pfam" id="PF03421">
    <property type="entry name" value="Acetyltransf_14"/>
    <property type="match status" value="1"/>
</dbReference>
<dbReference type="RefSeq" id="WP_016191031.1">
    <property type="nucleotide sequence ID" value="NZ_CP089932.1"/>
</dbReference>
<organism evidence="7 8">
    <name type="scientific">Erwinia tracheiphila</name>
    <dbReference type="NCBI Taxonomy" id="65700"/>
    <lineage>
        <taxon>Bacteria</taxon>
        <taxon>Pseudomonadati</taxon>
        <taxon>Pseudomonadota</taxon>
        <taxon>Gammaproteobacteria</taxon>
        <taxon>Enterobacterales</taxon>
        <taxon>Erwiniaceae</taxon>
        <taxon>Erwinia</taxon>
    </lineage>
</organism>
<name>A0A0M2KAV7_9GAMM</name>
<dbReference type="EMBL" id="JXNU01000003">
    <property type="protein sequence ID" value="KKF36064.1"/>
    <property type="molecule type" value="Genomic_DNA"/>
</dbReference>
<evidence type="ECO:0000313" key="7">
    <source>
        <dbReference type="EMBL" id="KKF36064.1"/>
    </source>
</evidence>
<reference evidence="7 8" key="1">
    <citation type="submission" date="2015-01" db="EMBL/GenBank/DDBJ databases">
        <title>Erwinia tracheiphila.</title>
        <authorList>
            <person name="Shapiro L.R."/>
        </authorList>
    </citation>
    <scope>NUCLEOTIDE SEQUENCE [LARGE SCALE GENOMIC DNA]</scope>
    <source>
        <strain evidence="7 8">BuffGH</strain>
    </source>
</reference>
<keyword evidence="8" id="KW-1185">Reference proteome</keyword>
<evidence type="ECO:0000256" key="1">
    <source>
        <dbReference type="ARBA" id="ARBA00022679"/>
    </source>
</evidence>
<feature type="compositionally biased region" description="Low complexity" evidence="6">
    <location>
        <begin position="12"/>
        <end position="36"/>
    </location>
</feature>
<dbReference type="GO" id="GO:0016746">
    <property type="term" value="F:acyltransferase activity"/>
    <property type="evidence" value="ECO:0007669"/>
    <property type="project" value="UniProtKB-KW"/>
</dbReference>
<feature type="region of interest" description="Disordered" evidence="6">
    <location>
        <begin position="115"/>
        <end position="137"/>
    </location>
</feature>
<protein>
    <submittedName>
        <fullName evidence="7">Avirulence protein</fullName>
    </submittedName>
</protein>
<evidence type="ECO:0000256" key="4">
    <source>
        <dbReference type="ARBA" id="ARBA00048364"/>
    </source>
</evidence>
<evidence type="ECO:0000313" key="8">
    <source>
        <dbReference type="Proteomes" id="UP000033924"/>
    </source>
</evidence>
<accession>A0A0M2KAV7</accession>
<feature type="region of interest" description="Disordered" evidence="6">
    <location>
        <begin position="1"/>
        <end position="100"/>
    </location>
</feature>
<evidence type="ECO:0000256" key="5">
    <source>
        <dbReference type="ARBA" id="ARBA00048662"/>
    </source>
</evidence>
<evidence type="ECO:0000256" key="3">
    <source>
        <dbReference type="ARBA" id="ARBA00023785"/>
    </source>
</evidence>
<dbReference type="AlphaFoldDB" id="A0A0M2KAV7"/>
<feature type="compositionally biased region" description="Polar residues" evidence="6">
    <location>
        <begin position="43"/>
        <end position="62"/>
    </location>
</feature>